<feature type="compositionally biased region" description="Low complexity" evidence="10">
    <location>
        <begin position="620"/>
        <end position="636"/>
    </location>
</feature>
<proteinExistence type="predicted"/>
<feature type="compositionally biased region" description="Low complexity" evidence="10">
    <location>
        <begin position="362"/>
        <end position="378"/>
    </location>
</feature>
<evidence type="ECO:0000256" key="10">
    <source>
        <dbReference type="SAM" id="MobiDB-lite"/>
    </source>
</evidence>
<dbReference type="PROSITE" id="PS50808">
    <property type="entry name" value="ZF_BED"/>
    <property type="match status" value="5"/>
</dbReference>
<evidence type="ECO:0000313" key="12">
    <source>
        <dbReference type="Ensembl" id="ENSMLEP00000003529.1"/>
    </source>
</evidence>
<dbReference type="Proteomes" id="UP000233140">
    <property type="component" value="Unassembled WGS sequence"/>
</dbReference>
<feature type="domain" description="BED-type" evidence="11">
    <location>
        <begin position="816"/>
        <end position="873"/>
    </location>
</feature>
<dbReference type="InterPro" id="IPR012337">
    <property type="entry name" value="RNaseH-like_sf"/>
</dbReference>
<evidence type="ECO:0000256" key="4">
    <source>
        <dbReference type="ARBA" id="ARBA00022833"/>
    </source>
</evidence>
<dbReference type="GO" id="GO:0008270">
    <property type="term" value="F:zinc ion binding"/>
    <property type="evidence" value="ECO:0007669"/>
    <property type="project" value="UniProtKB-KW"/>
</dbReference>
<comment type="subcellular location">
    <subcellularLocation>
        <location evidence="1">Nucleus</location>
    </subcellularLocation>
</comment>
<feature type="compositionally biased region" description="Polar residues" evidence="10">
    <location>
        <begin position="672"/>
        <end position="688"/>
    </location>
</feature>
<dbReference type="InterPro" id="IPR008906">
    <property type="entry name" value="HATC_C_dom"/>
</dbReference>
<feature type="region of interest" description="Disordered" evidence="10">
    <location>
        <begin position="362"/>
        <end position="437"/>
    </location>
</feature>
<dbReference type="GO" id="GO:0001228">
    <property type="term" value="F:DNA-binding transcription activator activity, RNA polymerase II-specific"/>
    <property type="evidence" value="ECO:0007669"/>
    <property type="project" value="Ensembl"/>
</dbReference>
<dbReference type="OMA" id="NEMSVEC"/>
<evidence type="ECO:0000313" key="13">
    <source>
        <dbReference type="Proteomes" id="UP000233140"/>
    </source>
</evidence>
<feature type="domain" description="BED-type" evidence="11">
    <location>
        <begin position="714"/>
        <end position="770"/>
    </location>
</feature>
<protein>
    <submittedName>
        <fullName evidence="12">Zinc finger BED-type containing 4</fullName>
    </submittedName>
</protein>
<dbReference type="SUPFAM" id="SSF57667">
    <property type="entry name" value="beta-beta-alpha zinc fingers"/>
    <property type="match status" value="5"/>
</dbReference>
<dbReference type="GeneTree" id="ENSGT00940000161365"/>
<dbReference type="SUPFAM" id="SSF140996">
    <property type="entry name" value="Hermes dimerisation domain"/>
    <property type="match status" value="1"/>
</dbReference>
<feature type="region of interest" description="Disordered" evidence="10">
    <location>
        <begin position="875"/>
        <end position="899"/>
    </location>
</feature>
<keyword evidence="7" id="KW-0804">Transcription</keyword>
<keyword evidence="13" id="KW-1185">Reference proteome</keyword>
<feature type="compositionally biased region" description="Polar residues" evidence="10">
    <location>
        <begin position="414"/>
        <end position="430"/>
    </location>
</feature>
<dbReference type="PANTHER" id="PTHR46481">
    <property type="entry name" value="ZINC FINGER BED DOMAIN-CONTAINING PROTEIN 4"/>
    <property type="match status" value="1"/>
</dbReference>
<evidence type="ECO:0000259" key="11">
    <source>
        <dbReference type="PROSITE" id="PS50808"/>
    </source>
</evidence>
<dbReference type="GO" id="GO:0046983">
    <property type="term" value="F:protein dimerization activity"/>
    <property type="evidence" value="ECO:0007669"/>
    <property type="project" value="InterPro"/>
</dbReference>
<dbReference type="Pfam" id="PF02892">
    <property type="entry name" value="zf-BED"/>
    <property type="match status" value="5"/>
</dbReference>
<evidence type="ECO:0000256" key="8">
    <source>
        <dbReference type="ARBA" id="ARBA00023242"/>
    </source>
</evidence>
<organism evidence="12 13">
    <name type="scientific">Mandrillus leucophaeus</name>
    <name type="common">Drill</name>
    <name type="synonym">Papio leucophaeus</name>
    <dbReference type="NCBI Taxonomy" id="9568"/>
    <lineage>
        <taxon>Eukaryota</taxon>
        <taxon>Metazoa</taxon>
        <taxon>Chordata</taxon>
        <taxon>Craniata</taxon>
        <taxon>Vertebrata</taxon>
        <taxon>Euteleostomi</taxon>
        <taxon>Mammalia</taxon>
        <taxon>Eutheria</taxon>
        <taxon>Euarchontoglires</taxon>
        <taxon>Primates</taxon>
        <taxon>Haplorrhini</taxon>
        <taxon>Catarrhini</taxon>
        <taxon>Cercopithecidae</taxon>
        <taxon>Cercopithecinae</taxon>
        <taxon>Mandrillus</taxon>
    </lineage>
</organism>
<feature type="region of interest" description="Disordered" evidence="10">
    <location>
        <begin position="620"/>
        <end position="695"/>
    </location>
</feature>
<dbReference type="Pfam" id="PF05699">
    <property type="entry name" value="Dimer_Tnp_hAT"/>
    <property type="match status" value="1"/>
</dbReference>
<feature type="domain" description="BED-type" evidence="11">
    <location>
        <begin position="115"/>
        <end position="172"/>
    </location>
</feature>
<keyword evidence="4" id="KW-0862">Zinc</keyword>
<evidence type="ECO:0000256" key="9">
    <source>
        <dbReference type="PROSITE-ProRule" id="PRU00027"/>
    </source>
</evidence>
<dbReference type="GO" id="GO:0003723">
    <property type="term" value="F:RNA binding"/>
    <property type="evidence" value="ECO:0007669"/>
    <property type="project" value="Ensembl"/>
</dbReference>
<dbReference type="GO" id="GO:0000977">
    <property type="term" value="F:RNA polymerase II transcription regulatory region sequence-specific DNA binding"/>
    <property type="evidence" value="ECO:0007669"/>
    <property type="project" value="Ensembl"/>
</dbReference>
<dbReference type="GO" id="GO:0042802">
    <property type="term" value="F:identical protein binding"/>
    <property type="evidence" value="ECO:0007669"/>
    <property type="project" value="Ensembl"/>
</dbReference>
<feature type="region of interest" description="Disordered" evidence="10">
    <location>
        <begin position="25"/>
        <end position="62"/>
    </location>
</feature>
<keyword evidence="2" id="KW-0479">Metal-binding</keyword>
<keyword evidence="6" id="KW-0238">DNA-binding</keyword>
<evidence type="ECO:0000256" key="5">
    <source>
        <dbReference type="ARBA" id="ARBA00023015"/>
    </source>
</evidence>
<reference evidence="12" key="1">
    <citation type="submission" date="2025-08" db="UniProtKB">
        <authorList>
            <consortium name="Ensembl"/>
        </authorList>
    </citation>
    <scope>IDENTIFICATION</scope>
</reference>
<keyword evidence="8" id="KW-0539">Nucleus</keyword>
<dbReference type="GO" id="GO:0005654">
    <property type="term" value="C:nucleoplasm"/>
    <property type="evidence" value="ECO:0007669"/>
    <property type="project" value="Ensembl"/>
</dbReference>
<dbReference type="SUPFAM" id="SSF53098">
    <property type="entry name" value="Ribonuclease H-like"/>
    <property type="match status" value="1"/>
</dbReference>
<reference evidence="12" key="2">
    <citation type="submission" date="2025-09" db="UniProtKB">
        <authorList>
            <consortium name="Ensembl"/>
        </authorList>
    </citation>
    <scope>IDENTIFICATION</scope>
</reference>
<feature type="compositionally biased region" description="Basic and acidic residues" evidence="10">
    <location>
        <begin position="36"/>
        <end position="51"/>
    </location>
</feature>
<dbReference type="InterPro" id="IPR003656">
    <property type="entry name" value="Znf_BED"/>
</dbReference>
<gene>
    <name evidence="12" type="primary">ZBED4</name>
</gene>
<keyword evidence="5" id="KW-0805">Transcription regulation</keyword>
<name>A0A2K5XJP3_MANLE</name>
<dbReference type="SMART" id="SM00614">
    <property type="entry name" value="ZnF_BED"/>
    <property type="match status" value="5"/>
</dbReference>
<dbReference type="PANTHER" id="PTHR46481:SF4">
    <property type="entry name" value="ZINC FINGER BED DOMAIN-CONTAINING PROTEIN 4"/>
    <property type="match status" value="1"/>
</dbReference>
<dbReference type="Ensembl" id="ENSMLET00000016797.1">
    <property type="protein sequence ID" value="ENSMLEP00000003529.1"/>
    <property type="gene ID" value="ENSMLEG00000015352.1"/>
</dbReference>
<sequence>MENNLKTCPKEDGDFVSDKIKFKIEEEDDDGIPPDSLERMDFKSEQEDMKQTDSGGERAGLGGTGCSCKPPGKYLSAESEDDYGALFSQYSSTLYDVAMEAVTQSLLSSRNMSSRKKSPAWKHFFISPRDSTKAICMYCVKEFSRGKNEKDLSTSCLMRHVRRAHPTVLIQENGSVSAVSSFPSPSLLLPPQPADTGDLSTILSPIKLVQKVTSKIPSPDRITEESVSVVSSEEISSDMSVSEKCGREEALVGASPHLPALHYDETAETLAEKNLPLPKSTPGSRRRSAVWKHFYLSPLDNSKAVCIHCMNEFSRGKNGKDLGTSCLIRHMWRAHRAIVLQENGGTGIPPLYSTPPTLLPSLLPPEGELSSVSSSPVKLVRESPSASSSPDRLTEDLQSHLNPGDGLMEDAAAFSSSDDVGEASASSPEKQQADGLSPRLFESGAVFQQNKKVMKRLNTILSPIKLVQKVTSKIPSPDRITEESVSVVSSEEISSDMSVSEKCGREEALVGASPHLPALHYDETAETLAEKNLPLPKSTPGSRRRSAVWKHFYLSPLDNSKAVCIHCMNEFSRGKNGKDLGTSCLIRHMWRAHRAIVLQENGGTGIPPLYSTPPTLLPSLLPPEGELSSVSSSPVKLVRESPSASSSPDRLTEDLQSHLNPGDGLMEDAAAFSSSDDVGEASASSPEKQQADGLSPRLFESGAVFQQNKKVMKRLKSEVWHHFSLAPTDSLKAECRYCGCAISRGKKGDVGTSCLMRHLYRRHPEVVGSQKGFLGASLANSPYATLASAESSSSKLTDLPTVVTKNNQVMFPVNSKKTSKLWNHFSICSADSTKVVCLHCGRTISRGKKPTNLGTSCLLRHLQRFHSNVLKTEVSETARPSSPDIRVPQGTELSGASSFDDTNEKFYDSHPVAKKITSLIAEMIALDLQPYSFVDNVGFNRLLEYLKPQYSLPAPSYFSRTAIPGMYDNVKQIIMSHLKEAESGVIHFTSGIWMSNQTREYLTLTAHWVSFESSARPRCDDHHCSALLDVSQVDCDYSGNSIQKQLECWWEAWVTSTGLQVGITVTDNPSIGKTLSEGEHSSVQCFSHTVNLIVSEAIKSQRMVQNLLSLARKICERVHRSPKAKEKLAELQREYALPQHHLIQDVPSKWSTSFHMLERLIEQKRAINEMSVECNFRELISCDQWEVMQSVCCALKPFEAASREMSTQMSTLSQVIPMVHILNRKVEMLFEETMGIDTMLRSLKEAMVSRLSATLHDPRYVFATLLDPRYKASLFTEEETEQYKQDLIRELELMNSTSEDAAASHRCDAGSPSKDSAAEESLWSLVAKVKKKDPREKLPEDMVLAYLEEEVLEHGCDPLTYWNLKKASWPGLSALAVRFLGCPPSIVPSEKLFNTPTENGSLGQSRLMMEHFEKLIFLKVNLPLIYFQY</sequence>
<accession>A0A2K5XJP3</accession>
<dbReference type="GO" id="GO:0005737">
    <property type="term" value="C:cytoplasm"/>
    <property type="evidence" value="ECO:0007669"/>
    <property type="project" value="Ensembl"/>
</dbReference>
<evidence type="ECO:0000256" key="6">
    <source>
        <dbReference type="ARBA" id="ARBA00023125"/>
    </source>
</evidence>
<evidence type="ECO:0000256" key="2">
    <source>
        <dbReference type="ARBA" id="ARBA00022723"/>
    </source>
</evidence>
<evidence type="ECO:0000256" key="3">
    <source>
        <dbReference type="ARBA" id="ARBA00022771"/>
    </source>
</evidence>
<evidence type="ECO:0000256" key="1">
    <source>
        <dbReference type="ARBA" id="ARBA00004123"/>
    </source>
</evidence>
<dbReference type="InterPro" id="IPR036236">
    <property type="entry name" value="Znf_C2H2_sf"/>
</dbReference>
<keyword evidence="3 9" id="KW-0863">Zinc-finger</keyword>
<dbReference type="InterPro" id="IPR052035">
    <property type="entry name" value="ZnF_BED_domain_contain"/>
</dbReference>
<evidence type="ECO:0000256" key="7">
    <source>
        <dbReference type="ARBA" id="ARBA00023163"/>
    </source>
</evidence>
<feature type="domain" description="BED-type" evidence="11">
    <location>
        <begin position="543"/>
        <end position="600"/>
    </location>
</feature>
<feature type="domain" description="BED-type" evidence="11">
    <location>
        <begin position="285"/>
        <end position="342"/>
    </location>
</feature>